<evidence type="ECO:0000313" key="10">
    <source>
        <dbReference type="Proteomes" id="UP001649381"/>
    </source>
</evidence>
<feature type="transmembrane region" description="Helical" evidence="7">
    <location>
        <begin position="100"/>
        <end position="126"/>
    </location>
</feature>
<comment type="subcellular location">
    <subcellularLocation>
        <location evidence="1">Cell membrane</location>
        <topology evidence="1">Multi-pass membrane protein</topology>
    </subcellularLocation>
</comment>
<feature type="transmembrane region" description="Helical" evidence="7">
    <location>
        <begin position="328"/>
        <end position="352"/>
    </location>
</feature>
<feature type="transmembrane region" description="Helical" evidence="7">
    <location>
        <begin position="75"/>
        <end position="94"/>
    </location>
</feature>
<dbReference type="InterPro" id="IPR024989">
    <property type="entry name" value="MFS_assoc_dom"/>
</dbReference>
<evidence type="ECO:0000313" key="9">
    <source>
        <dbReference type="EMBL" id="MCF6138336.1"/>
    </source>
</evidence>
<feature type="transmembrane region" description="Helical" evidence="7">
    <location>
        <begin position="12"/>
        <end position="33"/>
    </location>
</feature>
<feature type="transmembrane region" description="Helical" evidence="7">
    <location>
        <begin position="226"/>
        <end position="249"/>
    </location>
</feature>
<keyword evidence="5 7" id="KW-1133">Transmembrane helix</keyword>
<dbReference type="PANTHER" id="PTHR23522:SF4">
    <property type="entry name" value="NUCLEOSIDE PERMEASE NUPG-RELATED"/>
    <property type="match status" value="1"/>
</dbReference>
<accession>A0ABS9H329</accession>
<evidence type="ECO:0000256" key="6">
    <source>
        <dbReference type="ARBA" id="ARBA00023136"/>
    </source>
</evidence>
<dbReference type="PROSITE" id="PS50850">
    <property type="entry name" value="MFS"/>
    <property type="match status" value="1"/>
</dbReference>
<evidence type="ECO:0000256" key="1">
    <source>
        <dbReference type="ARBA" id="ARBA00004651"/>
    </source>
</evidence>
<dbReference type="InterPro" id="IPR036259">
    <property type="entry name" value="MFS_trans_sf"/>
</dbReference>
<evidence type="ECO:0000256" key="3">
    <source>
        <dbReference type="ARBA" id="ARBA00022475"/>
    </source>
</evidence>
<feature type="transmembrane region" description="Helical" evidence="7">
    <location>
        <begin position="202"/>
        <end position="220"/>
    </location>
</feature>
<dbReference type="RefSeq" id="WP_236334701.1">
    <property type="nucleotide sequence ID" value="NZ_JAKIJS010000001.1"/>
</dbReference>
<feature type="transmembrane region" description="Helical" evidence="7">
    <location>
        <begin position="138"/>
        <end position="155"/>
    </location>
</feature>
<dbReference type="InterPro" id="IPR020846">
    <property type="entry name" value="MFS_dom"/>
</dbReference>
<evidence type="ECO:0000256" key="2">
    <source>
        <dbReference type="ARBA" id="ARBA00022448"/>
    </source>
</evidence>
<feature type="transmembrane region" description="Helical" evidence="7">
    <location>
        <begin position="161"/>
        <end position="181"/>
    </location>
</feature>
<dbReference type="EMBL" id="JAKIJS010000001">
    <property type="protein sequence ID" value="MCF6138336.1"/>
    <property type="molecule type" value="Genomic_DNA"/>
</dbReference>
<feature type="transmembrane region" description="Helical" evidence="7">
    <location>
        <begin position="358"/>
        <end position="377"/>
    </location>
</feature>
<dbReference type="SUPFAM" id="SSF103473">
    <property type="entry name" value="MFS general substrate transporter"/>
    <property type="match status" value="1"/>
</dbReference>
<keyword evidence="10" id="KW-1185">Reference proteome</keyword>
<evidence type="ECO:0000256" key="5">
    <source>
        <dbReference type="ARBA" id="ARBA00022989"/>
    </source>
</evidence>
<evidence type="ECO:0000256" key="4">
    <source>
        <dbReference type="ARBA" id="ARBA00022692"/>
    </source>
</evidence>
<keyword evidence="2" id="KW-0813">Transport</keyword>
<dbReference type="Gene3D" id="1.20.1250.20">
    <property type="entry name" value="MFS general substrate transporter like domains"/>
    <property type="match status" value="2"/>
</dbReference>
<keyword evidence="4 7" id="KW-0812">Transmembrane</keyword>
<evidence type="ECO:0000256" key="7">
    <source>
        <dbReference type="SAM" id="Phobius"/>
    </source>
</evidence>
<dbReference type="Proteomes" id="UP001649381">
    <property type="component" value="Unassembled WGS sequence"/>
</dbReference>
<feature type="transmembrane region" description="Helical" evidence="7">
    <location>
        <begin position="45"/>
        <end position="63"/>
    </location>
</feature>
<feature type="transmembrane region" description="Helical" evidence="7">
    <location>
        <begin position="292"/>
        <end position="316"/>
    </location>
</feature>
<sequence length="390" mass="42894">MRLKFERIPVNISLFYFFIFFGFGTLFPLLSVYLKQDVGLSGTQIGAIMSVSPVVMIIAQPIWGIICDYTRRPRAVLIFTLTMSAFIALPFVYMDSYMGFILISIMLAVFQSAVVPVSDSITLNYVMANKKDYGNYRLWGALGFAMAVYLMGSLAEKLGLTLIFYSFTAALLICTIFVLSMPKESNSLQVDLRSGFVRLIKMPKFILFLFTTFCVFGPIHSNNFYFGLYIQELGGTLAGVGLAFLLAAGSEAPFMKFSGGWIRKAGYEKILIAATLISSIRWFYYFTEPSLVAVYATTIAQGFSIGLFIPAALQYVRKIAPDDVKATAVALYSSMGNGLGSWFCTFIGGIIYDAFSLFGLYLFFGITTAVGLVLLLINLKVVSGAPAATS</sequence>
<organism evidence="9 10">
    <name type="scientific">Pseudalkalibacillus berkeleyi</name>
    <dbReference type="NCBI Taxonomy" id="1069813"/>
    <lineage>
        <taxon>Bacteria</taxon>
        <taxon>Bacillati</taxon>
        <taxon>Bacillota</taxon>
        <taxon>Bacilli</taxon>
        <taxon>Bacillales</taxon>
        <taxon>Fictibacillaceae</taxon>
        <taxon>Pseudalkalibacillus</taxon>
    </lineage>
</organism>
<feature type="domain" description="Major facilitator superfamily (MFS) profile" evidence="8">
    <location>
        <begin position="145"/>
        <end position="390"/>
    </location>
</feature>
<protein>
    <submittedName>
        <fullName evidence="9">MFS transporter</fullName>
    </submittedName>
</protein>
<keyword evidence="6 7" id="KW-0472">Membrane</keyword>
<evidence type="ECO:0000259" key="8">
    <source>
        <dbReference type="PROSITE" id="PS50850"/>
    </source>
</evidence>
<proteinExistence type="predicted"/>
<keyword evidence="3" id="KW-1003">Cell membrane</keyword>
<name>A0ABS9H329_9BACL</name>
<gene>
    <name evidence="9" type="ORF">L2716_11415</name>
</gene>
<comment type="caution">
    <text evidence="9">The sequence shown here is derived from an EMBL/GenBank/DDBJ whole genome shotgun (WGS) entry which is preliminary data.</text>
</comment>
<dbReference type="Pfam" id="PF12832">
    <property type="entry name" value="MFS_1_like"/>
    <property type="match status" value="1"/>
</dbReference>
<reference evidence="9 10" key="1">
    <citation type="submission" date="2022-01" db="EMBL/GenBank/DDBJ databases">
        <title>Alkalihalobacillus sp. EGI L200015, a novel bacterium isolated from a salt lake sediment.</title>
        <authorList>
            <person name="Gao L."/>
            <person name="Fang B.-Z."/>
            <person name="Li W.-J."/>
        </authorList>
    </citation>
    <scope>NUCLEOTIDE SEQUENCE [LARGE SCALE GENOMIC DNA]</scope>
    <source>
        <strain evidence="9 10">KCTC 12718</strain>
    </source>
</reference>
<dbReference type="PANTHER" id="PTHR23522">
    <property type="entry name" value="BLL5896 PROTEIN"/>
    <property type="match status" value="1"/>
</dbReference>